<dbReference type="InterPro" id="IPR046347">
    <property type="entry name" value="bZIP_sf"/>
</dbReference>
<accession>A0AA39YCZ6</accession>
<evidence type="ECO:0000313" key="3">
    <source>
        <dbReference type="EMBL" id="KAK0648735.1"/>
    </source>
</evidence>
<reference evidence="3" key="1">
    <citation type="submission" date="2023-06" db="EMBL/GenBank/DDBJ databases">
        <title>Genome-scale phylogeny and comparative genomics of the fungal order Sordariales.</title>
        <authorList>
            <consortium name="Lawrence Berkeley National Laboratory"/>
            <person name="Hensen N."/>
            <person name="Bonometti L."/>
            <person name="Westerberg I."/>
            <person name="Brannstrom I.O."/>
            <person name="Guillou S."/>
            <person name="Cros-Aarteil S."/>
            <person name="Calhoun S."/>
            <person name="Haridas S."/>
            <person name="Kuo A."/>
            <person name="Mondo S."/>
            <person name="Pangilinan J."/>
            <person name="Riley R."/>
            <person name="Labutti K."/>
            <person name="Andreopoulos B."/>
            <person name="Lipzen A."/>
            <person name="Chen C."/>
            <person name="Yanf M."/>
            <person name="Daum C."/>
            <person name="Ng V."/>
            <person name="Clum A."/>
            <person name="Steindorff A."/>
            <person name="Ohm R."/>
            <person name="Martin F."/>
            <person name="Silar P."/>
            <person name="Natvig D."/>
            <person name="Lalanne C."/>
            <person name="Gautier V."/>
            <person name="Ament-Velasquez S.L."/>
            <person name="Kruys A."/>
            <person name="Hutchinson M.I."/>
            <person name="Powell A.J."/>
            <person name="Barry K."/>
            <person name="Miller A.N."/>
            <person name="Grigoriev I.V."/>
            <person name="Debuchy R."/>
            <person name="Gladieux P."/>
            <person name="Thoren M.H."/>
            <person name="Johannesson H."/>
        </authorList>
    </citation>
    <scope>NUCLEOTIDE SEQUENCE</scope>
    <source>
        <strain evidence="3">SMH2532-1</strain>
    </source>
</reference>
<dbReference type="PROSITE" id="PS00036">
    <property type="entry name" value="BZIP_BASIC"/>
    <property type="match status" value="1"/>
</dbReference>
<dbReference type="Pfam" id="PF11905">
    <property type="entry name" value="DUF3425"/>
    <property type="match status" value="1"/>
</dbReference>
<evidence type="ECO:0000313" key="4">
    <source>
        <dbReference type="Proteomes" id="UP001174936"/>
    </source>
</evidence>
<sequence length="292" mass="32878">MERIWLPYMRSASDSWVGVTETDQRRRLQNRLAQRARRAKKKAQEKDLASSSSASATGQLSLENRDNTTNLPSLVSSLDWVPPPELALSEPTILQGGALFDGALLSLPNLFPPEWDNINNHHYPICTRDSPDSGIDQNSPRPQPNTSIPTTITLKRMHVSAALWRNADALGITCGPPSALTTATTLPALRPTPLQATVVHLPIIDCLPFATMRDRILSAAAVVDLDALNRDLFDMGFTCWGRRPWDPRGWEISKGFVEKWWWLLDEEIVVMTNFWREERDDAPIVWRGLKVH</sequence>
<dbReference type="Proteomes" id="UP001174936">
    <property type="component" value="Unassembled WGS sequence"/>
</dbReference>
<feature type="region of interest" description="Disordered" evidence="1">
    <location>
        <begin position="35"/>
        <end position="68"/>
    </location>
</feature>
<dbReference type="Gene3D" id="1.20.5.170">
    <property type="match status" value="1"/>
</dbReference>
<feature type="compositionally biased region" description="Polar residues" evidence="1">
    <location>
        <begin position="135"/>
        <end position="148"/>
    </location>
</feature>
<dbReference type="SUPFAM" id="SSF57959">
    <property type="entry name" value="Leucine zipper domain"/>
    <property type="match status" value="1"/>
</dbReference>
<evidence type="ECO:0000259" key="2">
    <source>
        <dbReference type="PROSITE" id="PS00036"/>
    </source>
</evidence>
<dbReference type="InterPro" id="IPR004827">
    <property type="entry name" value="bZIP"/>
</dbReference>
<gene>
    <name evidence="3" type="ORF">B0T16DRAFT_456195</name>
</gene>
<dbReference type="InterPro" id="IPR021833">
    <property type="entry name" value="DUF3425"/>
</dbReference>
<dbReference type="GO" id="GO:0003700">
    <property type="term" value="F:DNA-binding transcription factor activity"/>
    <property type="evidence" value="ECO:0007669"/>
    <property type="project" value="InterPro"/>
</dbReference>
<evidence type="ECO:0000256" key="1">
    <source>
        <dbReference type="SAM" id="MobiDB-lite"/>
    </source>
</evidence>
<dbReference type="EMBL" id="JAULSV010000003">
    <property type="protein sequence ID" value="KAK0648735.1"/>
    <property type="molecule type" value="Genomic_DNA"/>
</dbReference>
<name>A0AA39YCZ6_9PEZI</name>
<organism evidence="3 4">
    <name type="scientific">Cercophora newfieldiana</name>
    <dbReference type="NCBI Taxonomy" id="92897"/>
    <lineage>
        <taxon>Eukaryota</taxon>
        <taxon>Fungi</taxon>
        <taxon>Dikarya</taxon>
        <taxon>Ascomycota</taxon>
        <taxon>Pezizomycotina</taxon>
        <taxon>Sordariomycetes</taxon>
        <taxon>Sordariomycetidae</taxon>
        <taxon>Sordariales</taxon>
        <taxon>Lasiosphaeriaceae</taxon>
        <taxon>Cercophora</taxon>
    </lineage>
</organism>
<dbReference type="CDD" id="cd14688">
    <property type="entry name" value="bZIP_YAP"/>
    <property type="match status" value="1"/>
</dbReference>
<dbReference type="PANTHER" id="PTHR38116:SF9">
    <property type="entry name" value="BZIP DOMAIN-CONTAINING PROTEIN"/>
    <property type="match status" value="1"/>
</dbReference>
<comment type="caution">
    <text evidence="3">The sequence shown here is derived from an EMBL/GenBank/DDBJ whole genome shotgun (WGS) entry which is preliminary data.</text>
</comment>
<protein>
    <recommendedName>
        <fullName evidence="2">BZIP domain-containing protein</fullName>
    </recommendedName>
</protein>
<feature type="domain" description="BZIP" evidence="2">
    <location>
        <begin position="25"/>
        <end position="40"/>
    </location>
</feature>
<feature type="compositionally biased region" description="Polar residues" evidence="1">
    <location>
        <begin position="57"/>
        <end position="68"/>
    </location>
</feature>
<proteinExistence type="predicted"/>
<dbReference type="PANTHER" id="PTHR38116">
    <property type="entry name" value="CHROMOSOME 7, WHOLE GENOME SHOTGUN SEQUENCE"/>
    <property type="match status" value="1"/>
</dbReference>
<feature type="region of interest" description="Disordered" evidence="1">
    <location>
        <begin position="128"/>
        <end position="148"/>
    </location>
</feature>
<dbReference type="AlphaFoldDB" id="A0AA39YCZ6"/>
<keyword evidence="4" id="KW-1185">Reference proteome</keyword>